<reference evidence="2 3" key="1">
    <citation type="submission" date="2018-03" db="EMBL/GenBank/DDBJ databases">
        <title>Genomic Encyclopedia of Archaeal and Bacterial Type Strains, Phase II (KMG-II): from individual species to whole genera.</title>
        <authorList>
            <person name="Goeker M."/>
        </authorList>
    </citation>
    <scope>NUCLEOTIDE SEQUENCE [LARGE SCALE GENOMIC DNA]</scope>
    <source>
        <strain evidence="2 3">DSM 28229</strain>
    </source>
</reference>
<keyword evidence="1" id="KW-0732">Signal</keyword>
<accession>A0A315ZT24</accession>
<comment type="caution">
    <text evidence="2">The sequence shown here is derived from an EMBL/GenBank/DDBJ whole genome shotgun (WGS) entry which is preliminary data.</text>
</comment>
<dbReference type="EMBL" id="QGDO01000008">
    <property type="protein sequence ID" value="PWJ37980.1"/>
    <property type="molecule type" value="Genomic_DNA"/>
</dbReference>
<evidence type="ECO:0000313" key="2">
    <source>
        <dbReference type="EMBL" id="PWJ37980.1"/>
    </source>
</evidence>
<evidence type="ECO:0000313" key="3">
    <source>
        <dbReference type="Proteomes" id="UP000245535"/>
    </source>
</evidence>
<evidence type="ECO:0000256" key="1">
    <source>
        <dbReference type="SAM" id="SignalP"/>
    </source>
</evidence>
<gene>
    <name evidence="2" type="ORF">BC781_108115</name>
</gene>
<dbReference type="Proteomes" id="UP000245535">
    <property type="component" value="Unassembled WGS sequence"/>
</dbReference>
<feature type="chain" id="PRO_5016348629" description="Tetratricopeptide repeat protein" evidence="1">
    <location>
        <begin position="20"/>
        <end position="130"/>
    </location>
</feature>
<dbReference type="AlphaFoldDB" id="A0A315ZT24"/>
<name>A0A315ZT24_SEDFL</name>
<keyword evidence="3" id="KW-1185">Reference proteome</keyword>
<organism evidence="2 3">
    <name type="scientific">Sediminitomix flava</name>
    <dbReference type="NCBI Taxonomy" id="379075"/>
    <lineage>
        <taxon>Bacteria</taxon>
        <taxon>Pseudomonadati</taxon>
        <taxon>Bacteroidota</taxon>
        <taxon>Cytophagia</taxon>
        <taxon>Cytophagales</taxon>
        <taxon>Flammeovirgaceae</taxon>
        <taxon>Sediminitomix</taxon>
    </lineage>
</organism>
<dbReference type="RefSeq" id="WP_109622183.1">
    <property type="nucleotide sequence ID" value="NZ_QGDO01000008.1"/>
</dbReference>
<evidence type="ECO:0008006" key="4">
    <source>
        <dbReference type="Google" id="ProtNLM"/>
    </source>
</evidence>
<protein>
    <recommendedName>
        <fullName evidence="4">Tetratricopeptide repeat protein</fullName>
    </recommendedName>
</protein>
<sequence length="130" mass="14635">MKTVFALITLISISFSAFASNDLYNDKISKYENLKNKVATANSSDWNTPFEAAQICLNDLENMSEAYIWIEQSISAKETAQNRELKGDYFALYGLDQLAFNEYQKALEIQIASGNENFSGLQIKIQTLGK</sequence>
<feature type="signal peptide" evidence="1">
    <location>
        <begin position="1"/>
        <end position="19"/>
    </location>
</feature>
<proteinExistence type="predicted"/>